<evidence type="ECO:0008006" key="10">
    <source>
        <dbReference type="Google" id="ProtNLM"/>
    </source>
</evidence>
<name>A0A512M3W5_9BACT</name>
<keyword evidence="9" id="KW-1185">Reference proteome</keyword>
<organism evidence="8 9">
    <name type="scientific">Brevifollis gellanilyticus</name>
    <dbReference type="NCBI Taxonomy" id="748831"/>
    <lineage>
        <taxon>Bacteria</taxon>
        <taxon>Pseudomonadati</taxon>
        <taxon>Verrucomicrobiota</taxon>
        <taxon>Verrucomicrobiia</taxon>
        <taxon>Verrucomicrobiales</taxon>
        <taxon>Verrucomicrobiaceae</taxon>
    </lineage>
</organism>
<dbReference type="NCBIfam" id="TIGR00255">
    <property type="entry name" value="YicC/YloC family endoribonuclease"/>
    <property type="match status" value="1"/>
</dbReference>
<evidence type="ECO:0000259" key="7">
    <source>
        <dbReference type="Pfam" id="PF08340"/>
    </source>
</evidence>
<evidence type="ECO:0000256" key="3">
    <source>
        <dbReference type="ARBA" id="ARBA00022759"/>
    </source>
</evidence>
<dbReference type="OrthoDB" id="9771229at2"/>
<dbReference type="GO" id="GO:0016787">
    <property type="term" value="F:hydrolase activity"/>
    <property type="evidence" value="ECO:0007669"/>
    <property type="project" value="UniProtKB-KW"/>
</dbReference>
<evidence type="ECO:0000313" key="9">
    <source>
        <dbReference type="Proteomes" id="UP000321577"/>
    </source>
</evidence>
<proteinExistence type="inferred from homology"/>
<dbReference type="Proteomes" id="UP000321577">
    <property type="component" value="Unassembled WGS sequence"/>
</dbReference>
<evidence type="ECO:0000259" key="6">
    <source>
        <dbReference type="Pfam" id="PF03755"/>
    </source>
</evidence>
<evidence type="ECO:0000256" key="4">
    <source>
        <dbReference type="ARBA" id="ARBA00022801"/>
    </source>
</evidence>
<dbReference type="GO" id="GO:0004521">
    <property type="term" value="F:RNA endonuclease activity"/>
    <property type="evidence" value="ECO:0007669"/>
    <property type="project" value="InterPro"/>
</dbReference>
<comment type="cofactor">
    <cofactor evidence="1">
        <name>a divalent metal cation</name>
        <dbReference type="ChEBI" id="CHEBI:60240"/>
    </cofactor>
</comment>
<dbReference type="InterPro" id="IPR005229">
    <property type="entry name" value="YicC/YloC-like"/>
</dbReference>
<accession>A0A512M3W5</accession>
<comment type="similarity">
    <text evidence="5">Belongs to the YicC/YloC family.</text>
</comment>
<dbReference type="PANTHER" id="PTHR30636">
    <property type="entry name" value="UPF0701 PROTEIN YICC"/>
    <property type="match status" value="1"/>
</dbReference>
<dbReference type="PANTHER" id="PTHR30636:SF3">
    <property type="entry name" value="UPF0701 PROTEIN YICC"/>
    <property type="match status" value="1"/>
</dbReference>
<dbReference type="Pfam" id="PF03755">
    <property type="entry name" value="YicC-like_N"/>
    <property type="match status" value="1"/>
</dbReference>
<feature type="domain" description="Endoribonuclease YicC-like N-terminal" evidence="6">
    <location>
        <begin position="1"/>
        <end position="157"/>
    </location>
</feature>
<keyword evidence="3" id="KW-0255">Endonuclease</keyword>
<protein>
    <recommendedName>
        <fullName evidence="10">YicC family protein</fullName>
    </recommendedName>
</protein>
<dbReference type="AlphaFoldDB" id="A0A512M3W5"/>
<dbReference type="InterPro" id="IPR013527">
    <property type="entry name" value="YicC-like_N"/>
</dbReference>
<feature type="domain" description="Endoribonuclease YicC-like C-terminal" evidence="7">
    <location>
        <begin position="174"/>
        <end position="293"/>
    </location>
</feature>
<evidence type="ECO:0000313" key="8">
    <source>
        <dbReference type="EMBL" id="GEP41427.1"/>
    </source>
</evidence>
<reference evidence="8 9" key="1">
    <citation type="submission" date="2019-07" db="EMBL/GenBank/DDBJ databases">
        <title>Whole genome shotgun sequence of Brevifollis gellanilyticus NBRC 108608.</title>
        <authorList>
            <person name="Hosoyama A."/>
            <person name="Uohara A."/>
            <person name="Ohji S."/>
            <person name="Ichikawa N."/>
        </authorList>
    </citation>
    <scope>NUCLEOTIDE SEQUENCE [LARGE SCALE GENOMIC DNA]</scope>
    <source>
        <strain evidence="8 9">NBRC 108608</strain>
    </source>
</reference>
<evidence type="ECO:0000256" key="5">
    <source>
        <dbReference type="ARBA" id="ARBA00035648"/>
    </source>
</evidence>
<dbReference type="InterPro" id="IPR013551">
    <property type="entry name" value="YicC-like_C"/>
</dbReference>
<evidence type="ECO:0000256" key="1">
    <source>
        <dbReference type="ARBA" id="ARBA00001968"/>
    </source>
</evidence>
<keyword evidence="2" id="KW-0540">Nuclease</keyword>
<evidence type="ECO:0000256" key="2">
    <source>
        <dbReference type="ARBA" id="ARBA00022722"/>
    </source>
</evidence>
<dbReference type="Pfam" id="PF08340">
    <property type="entry name" value="YicC-like_C"/>
    <property type="match status" value="1"/>
</dbReference>
<sequence>MKSMTGFGRGEARQESTSTTWVVECSSVNRKQLEVGVSLPRDLNDLEPQIRNQVAAVCSRGRVSVQIRSDQPSSGDNMPRLDQIVAAKYVQELKAMAKHLGISQDISLSEIVRLPGVLVSEARETVAEEVWPVLQPALEAALKQFLEMRAAEGGHLREEMETRLATIESLAAKIAELAPSVPANQREVLLQRLEKAGLPLPLDDERIVKEIALFADRTDISEELSRAASHVKQFRAYLASDEPVGRSLDFLVQEFFREFNTMGSKCNHAAIAHNVVAAKTELEKIREQIQNVE</sequence>
<gene>
    <name evidence="8" type="ORF">BGE01nite_07180</name>
</gene>
<comment type="caution">
    <text evidence="8">The sequence shown here is derived from an EMBL/GenBank/DDBJ whole genome shotgun (WGS) entry which is preliminary data.</text>
</comment>
<keyword evidence="4" id="KW-0378">Hydrolase</keyword>
<dbReference type="EMBL" id="BKAG01000003">
    <property type="protein sequence ID" value="GEP41427.1"/>
    <property type="molecule type" value="Genomic_DNA"/>
</dbReference>